<comment type="caution">
    <text evidence="7">The sequence shown here is derived from an EMBL/GenBank/DDBJ whole genome shotgun (WGS) entry which is preliminary data.</text>
</comment>
<dbReference type="GO" id="GO:0015934">
    <property type="term" value="C:large ribosomal subunit"/>
    <property type="evidence" value="ECO:0007669"/>
    <property type="project" value="InterPro"/>
</dbReference>
<evidence type="ECO:0000256" key="2">
    <source>
        <dbReference type="ARBA" id="ARBA00022980"/>
    </source>
</evidence>
<organism evidence="7 8">
    <name type="scientific">Bifidobacterium subtile</name>
    <dbReference type="NCBI Taxonomy" id="77635"/>
    <lineage>
        <taxon>Bacteria</taxon>
        <taxon>Bacillati</taxon>
        <taxon>Actinomycetota</taxon>
        <taxon>Actinomycetes</taxon>
        <taxon>Bifidobacteriales</taxon>
        <taxon>Bifidobacteriaceae</taxon>
        <taxon>Bifidobacterium</taxon>
    </lineage>
</organism>
<accession>A0A087E9W4</accession>
<evidence type="ECO:0000313" key="8">
    <source>
        <dbReference type="Proteomes" id="UP000029055"/>
    </source>
</evidence>
<reference evidence="7 8" key="1">
    <citation type="submission" date="2014-03" db="EMBL/GenBank/DDBJ databases">
        <title>Genomics of Bifidobacteria.</title>
        <authorList>
            <person name="Ventura M."/>
            <person name="Milani C."/>
            <person name="Lugli G.A."/>
        </authorList>
    </citation>
    <scope>NUCLEOTIDE SEQUENCE [LARGE SCALE GENOMIC DNA]</scope>
    <source>
        <strain evidence="7 8">LMG 11597</strain>
    </source>
</reference>
<dbReference type="AlphaFoldDB" id="A0A087E9W4"/>
<dbReference type="GeneID" id="78126399"/>
<keyword evidence="8" id="KW-1185">Reference proteome</keyword>
<dbReference type="Proteomes" id="UP000029055">
    <property type="component" value="Unassembled WGS sequence"/>
</dbReference>
<dbReference type="HAMAP" id="MF_00340">
    <property type="entry name" value="Ribosomal_bL32"/>
    <property type="match status" value="1"/>
</dbReference>
<dbReference type="EMBL" id="JGZR01000003">
    <property type="protein sequence ID" value="KFJ04565.1"/>
    <property type="molecule type" value="Genomic_DNA"/>
</dbReference>
<dbReference type="STRING" id="77635.BISU_0572"/>
<sequence length="58" mass="6475">MALPKYKTSRANTHARRSQWKAEVPQLATVRTPEGETVQVPQTLAAAVRKGYVKPEDL</sequence>
<dbReference type="InterPro" id="IPR002677">
    <property type="entry name" value="Ribosomal_bL32"/>
</dbReference>
<name>A0A087E9W4_9BIFI</name>
<dbReference type="RefSeq" id="WP_024462823.1">
    <property type="nucleotide sequence ID" value="NZ_CP062939.1"/>
</dbReference>
<dbReference type="GO" id="GO:0003735">
    <property type="term" value="F:structural constituent of ribosome"/>
    <property type="evidence" value="ECO:0007669"/>
    <property type="project" value="InterPro"/>
</dbReference>
<feature type="region of interest" description="Disordered" evidence="6">
    <location>
        <begin position="1"/>
        <end position="22"/>
    </location>
</feature>
<evidence type="ECO:0000256" key="6">
    <source>
        <dbReference type="SAM" id="MobiDB-lite"/>
    </source>
</evidence>
<comment type="similarity">
    <text evidence="1 5">Belongs to the bacterial ribosomal protein bL32 family.</text>
</comment>
<dbReference type="eggNOG" id="ENOG5031Y86">
    <property type="taxonomic scope" value="Bacteria"/>
</dbReference>
<dbReference type="OrthoDB" id="9807363at2"/>
<dbReference type="InterPro" id="IPR011332">
    <property type="entry name" value="Ribosomal_zn-bd"/>
</dbReference>
<dbReference type="Pfam" id="PF01783">
    <property type="entry name" value="Ribosomal_L32p"/>
    <property type="match status" value="1"/>
</dbReference>
<evidence type="ECO:0000256" key="5">
    <source>
        <dbReference type="HAMAP-Rule" id="MF_00340"/>
    </source>
</evidence>
<proteinExistence type="inferred from homology"/>
<gene>
    <name evidence="5" type="primary">rpmF</name>
    <name evidence="7" type="ORF">BISU_0572</name>
</gene>
<evidence type="ECO:0000256" key="3">
    <source>
        <dbReference type="ARBA" id="ARBA00023274"/>
    </source>
</evidence>
<dbReference type="SUPFAM" id="SSF57829">
    <property type="entry name" value="Zn-binding ribosomal proteins"/>
    <property type="match status" value="1"/>
</dbReference>
<keyword evidence="2 5" id="KW-0689">Ribosomal protein</keyword>
<evidence type="ECO:0000313" key="7">
    <source>
        <dbReference type="EMBL" id="KFJ04565.1"/>
    </source>
</evidence>
<keyword evidence="3 5" id="KW-0687">Ribonucleoprotein</keyword>
<evidence type="ECO:0000256" key="4">
    <source>
        <dbReference type="ARBA" id="ARBA00035178"/>
    </source>
</evidence>
<dbReference type="GO" id="GO:0006412">
    <property type="term" value="P:translation"/>
    <property type="evidence" value="ECO:0007669"/>
    <property type="project" value="UniProtKB-UniRule"/>
</dbReference>
<evidence type="ECO:0000256" key="1">
    <source>
        <dbReference type="ARBA" id="ARBA00008560"/>
    </source>
</evidence>
<protein>
    <recommendedName>
        <fullName evidence="4 5">Large ribosomal subunit protein bL32</fullName>
    </recommendedName>
</protein>
<dbReference type="NCBIfam" id="TIGR01031">
    <property type="entry name" value="rpmF_bact"/>
    <property type="match status" value="1"/>
</dbReference>